<dbReference type="Proteomes" id="UP000251692">
    <property type="component" value="Unassembled WGS sequence"/>
</dbReference>
<dbReference type="Gene3D" id="3.40.630.30">
    <property type="match status" value="1"/>
</dbReference>
<keyword evidence="3" id="KW-1185">Reference proteome</keyword>
<name>A0A364RE97_9BACT</name>
<proteinExistence type="predicted"/>
<dbReference type="Pfam" id="PF14542">
    <property type="entry name" value="Acetyltransf_CG"/>
    <property type="match status" value="1"/>
</dbReference>
<comment type="caution">
    <text evidence="2">The sequence shown here is derived from an EMBL/GenBank/DDBJ whole genome shotgun (WGS) entry which is preliminary data.</text>
</comment>
<evidence type="ECO:0000259" key="1">
    <source>
        <dbReference type="PROSITE" id="PS51729"/>
    </source>
</evidence>
<organism evidence="2 3">
    <name type="scientific">Pontibacter arcticus</name>
    <dbReference type="NCBI Taxonomy" id="2080288"/>
    <lineage>
        <taxon>Bacteria</taxon>
        <taxon>Pseudomonadati</taxon>
        <taxon>Bacteroidota</taxon>
        <taxon>Cytophagia</taxon>
        <taxon>Cytophagales</taxon>
        <taxon>Hymenobacteraceae</taxon>
        <taxon>Pontibacter</taxon>
    </lineage>
</organism>
<dbReference type="RefSeq" id="WP_112306260.1">
    <property type="nucleotide sequence ID" value="NZ_QMDV01000003.1"/>
</dbReference>
<evidence type="ECO:0000313" key="2">
    <source>
        <dbReference type="EMBL" id="RAU82668.1"/>
    </source>
</evidence>
<dbReference type="GO" id="GO:0016740">
    <property type="term" value="F:transferase activity"/>
    <property type="evidence" value="ECO:0007669"/>
    <property type="project" value="UniProtKB-KW"/>
</dbReference>
<reference evidence="2 3" key="1">
    <citation type="submission" date="2018-06" db="EMBL/GenBank/DDBJ databases">
        <authorList>
            <person name="Liu Z.-W."/>
        </authorList>
    </citation>
    <scope>NUCLEOTIDE SEQUENCE [LARGE SCALE GENOMIC DNA]</scope>
    <source>
        <strain evidence="2 3">2b14</strain>
    </source>
</reference>
<accession>A0A364RE97</accession>
<dbReference type="InterPro" id="IPR031165">
    <property type="entry name" value="GNAT_YJDJ"/>
</dbReference>
<dbReference type="InterPro" id="IPR045057">
    <property type="entry name" value="Gcn5-rel_NAT"/>
</dbReference>
<sequence length="92" mass="10227">MAHNVEHDTKYQQFTIKLDNEEAELAYATPSPDQIDFTHTFVPQSARGQGLVGVLMEAGMRYASDNNLKVKATCPAAANYLSKNPQHNHLLL</sequence>
<dbReference type="PANTHER" id="PTHR31435:SF9">
    <property type="entry name" value="PROTEIN NATD1"/>
    <property type="match status" value="1"/>
</dbReference>
<dbReference type="AlphaFoldDB" id="A0A364RE97"/>
<evidence type="ECO:0000313" key="3">
    <source>
        <dbReference type="Proteomes" id="UP000251692"/>
    </source>
</evidence>
<dbReference type="PROSITE" id="PS51729">
    <property type="entry name" value="GNAT_YJDJ"/>
    <property type="match status" value="1"/>
</dbReference>
<gene>
    <name evidence="2" type="ORF">DP923_12150</name>
</gene>
<dbReference type="SUPFAM" id="SSF55729">
    <property type="entry name" value="Acyl-CoA N-acyltransferases (Nat)"/>
    <property type="match status" value="1"/>
</dbReference>
<dbReference type="PANTHER" id="PTHR31435">
    <property type="entry name" value="PROTEIN NATD1"/>
    <property type="match status" value="1"/>
</dbReference>
<feature type="domain" description="N-acetyltransferase" evidence="1">
    <location>
        <begin position="6"/>
        <end position="92"/>
    </location>
</feature>
<dbReference type="InterPro" id="IPR016181">
    <property type="entry name" value="Acyl_CoA_acyltransferase"/>
</dbReference>
<reference evidence="2 3" key="2">
    <citation type="submission" date="2018-07" db="EMBL/GenBank/DDBJ databases">
        <title>Pontibacter sp. 2b14 genomic sequence and assembly.</title>
        <authorList>
            <person name="Du Z.-J."/>
        </authorList>
    </citation>
    <scope>NUCLEOTIDE SEQUENCE [LARGE SCALE GENOMIC DNA]</scope>
    <source>
        <strain evidence="2 3">2b14</strain>
    </source>
</reference>
<protein>
    <submittedName>
        <fullName evidence="2">N-acetyltransferase</fullName>
    </submittedName>
</protein>
<dbReference type="EMBL" id="QMDV01000003">
    <property type="protein sequence ID" value="RAU82668.1"/>
    <property type="molecule type" value="Genomic_DNA"/>
</dbReference>
<keyword evidence="2" id="KW-0808">Transferase</keyword>
<dbReference type="OrthoDB" id="9793389at2"/>